<evidence type="ECO:0000256" key="1">
    <source>
        <dbReference type="SAM" id="MobiDB-lite"/>
    </source>
</evidence>
<sequence>MRNSDVFGHVHAYGYDSHDPLAREGGGKDSTLDHGTQLPYPATRTACGSLATRKSLAFVTKILIQI</sequence>
<gene>
    <name evidence="2" type="ORF">Cenrod_0164</name>
</gene>
<evidence type="ECO:0000313" key="2">
    <source>
        <dbReference type="EMBL" id="AGX86296.1"/>
    </source>
</evidence>
<feature type="compositionally biased region" description="Basic and acidic residues" evidence="1">
    <location>
        <begin position="16"/>
        <end position="32"/>
    </location>
</feature>
<proteinExistence type="predicted"/>
<reference evidence="2 3" key="1">
    <citation type="journal article" date="2013" name="Genome Biol.">
        <title>Genomic analysis reveals key aspects of prokaryotic symbiosis in the phototrophic consortium "Chlorochromatium aggregatum".</title>
        <authorList>
            <person name="Liu Z."/>
            <person name="Muller J."/>
            <person name="Li T."/>
            <person name="Alvey R.M."/>
            <person name="Vogl K."/>
            <person name="Frigaard N.U."/>
            <person name="Rockwell N.C."/>
            <person name="Boyd E.S."/>
            <person name="Tomsho L.P."/>
            <person name="Schuster S.C."/>
            <person name="Henke P."/>
            <person name="Rohde M."/>
            <person name="Overmann J."/>
            <person name="Bryant D.A."/>
        </authorList>
    </citation>
    <scope>NUCLEOTIDE SEQUENCE [LARGE SCALE GENOMIC DNA]</scope>
    <source>
        <strain evidence="2">CR</strain>
    </source>
</reference>
<dbReference type="Proteomes" id="UP000017184">
    <property type="component" value="Chromosome"/>
</dbReference>
<dbReference type="STRING" id="946483.Cenrod_0164"/>
<organism evidence="2 3">
    <name type="scientific">Candidatus Symbiobacter mobilis CR</name>
    <dbReference type="NCBI Taxonomy" id="946483"/>
    <lineage>
        <taxon>Bacteria</taxon>
        <taxon>Pseudomonadati</taxon>
        <taxon>Pseudomonadota</taxon>
        <taxon>Betaproteobacteria</taxon>
        <taxon>Burkholderiales</taxon>
        <taxon>Comamonadaceae</taxon>
    </lineage>
</organism>
<accession>U5N486</accession>
<keyword evidence="3" id="KW-1185">Reference proteome</keyword>
<evidence type="ECO:0000313" key="3">
    <source>
        <dbReference type="Proteomes" id="UP000017184"/>
    </source>
</evidence>
<dbReference type="AlphaFoldDB" id="U5N486"/>
<dbReference type="KEGG" id="cbx:Cenrod_0164"/>
<dbReference type="EMBL" id="CP004885">
    <property type="protein sequence ID" value="AGX86296.1"/>
    <property type="molecule type" value="Genomic_DNA"/>
</dbReference>
<dbReference type="HOGENOM" id="CLU_2823130_0_0_4"/>
<name>U5N486_9BURK</name>
<feature type="region of interest" description="Disordered" evidence="1">
    <location>
        <begin position="16"/>
        <end position="37"/>
    </location>
</feature>
<protein>
    <submittedName>
        <fullName evidence="2">Uncharacterized protein</fullName>
    </submittedName>
</protein>